<protein>
    <recommendedName>
        <fullName evidence="4">Multidrug ABC transporter permease</fullName>
    </recommendedName>
</protein>
<keyword evidence="3" id="KW-1185">Reference proteome</keyword>
<feature type="transmembrane region" description="Helical" evidence="1">
    <location>
        <begin position="336"/>
        <end position="358"/>
    </location>
</feature>
<gene>
    <name evidence="2" type="ORF">BTO28_11590</name>
</gene>
<evidence type="ECO:0000313" key="2">
    <source>
        <dbReference type="EMBL" id="OMP66676.1"/>
    </source>
</evidence>
<keyword evidence="1" id="KW-0472">Membrane</keyword>
<dbReference type="STRING" id="1714355.BTO28_11590"/>
<keyword evidence="1" id="KW-1133">Transmembrane helix</keyword>
<name>A0A1V2A6S8_9BACI</name>
<feature type="transmembrane region" description="Helical" evidence="1">
    <location>
        <begin position="109"/>
        <end position="133"/>
    </location>
</feature>
<feature type="transmembrane region" description="Helical" evidence="1">
    <location>
        <begin position="20"/>
        <end position="44"/>
    </location>
</feature>
<organism evidence="2 3">
    <name type="scientific">Domibacillus epiphyticus</name>
    <dbReference type="NCBI Taxonomy" id="1714355"/>
    <lineage>
        <taxon>Bacteria</taxon>
        <taxon>Bacillati</taxon>
        <taxon>Bacillota</taxon>
        <taxon>Bacilli</taxon>
        <taxon>Bacillales</taxon>
        <taxon>Bacillaceae</taxon>
        <taxon>Domibacillus</taxon>
    </lineage>
</organism>
<accession>A0A1V2A6S8</accession>
<feature type="transmembrane region" description="Helical" evidence="1">
    <location>
        <begin position="180"/>
        <end position="204"/>
    </location>
</feature>
<evidence type="ECO:0000313" key="3">
    <source>
        <dbReference type="Proteomes" id="UP000188613"/>
    </source>
</evidence>
<keyword evidence="1" id="KW-0812">Transmembrane</keyword>
<dbReference type="RefSeq" id="WP_076766409.1">
    <property type="nucleotide sequence ID" value="NZ_MSFI01000019.1"/>
</dbReference>
<dbReference type="Proteomes" id="UP000188613">
    <property type="component" value="Unassembled WGS sequence"/>
</dbReference>
<reference evidence="2 3" key="1">
    <citation type="submission" date="2016-12" db="EMBL/GenBank/DDBJ databases">
        <title>Domibacillus sp. SAB 38T whole genome sequencing.</title>
        <authorList>
            <person name="Verma A."/>
            <person name="Ojha A.K."/>
            <person name="Krishnamurthi S."/>
        </authorList>
    </citation>
    <scope>NUCLEOTIDE SEQUENCE [LARGE SCALE GENOMIC DNA]</scope>
    <source>
        <strain evidence="2 3">SAB 38</strain>
    </source>
</reference>
<feature type="transmembrane region" description="Helical" evidence="1">
    <location>
        <begin position="269"/>
        <end position="290"/>
    </location>
</feature>
<feature type="transmembrane region" description="Helical" evidence="1">
    <location>
        <begin position="239"/>
        <end position="257"/>
    </location>
</feature>
<dbReference type="PANTHER" id="PTHR39177">
    <property type="entry name" value="ABC TRANSPORTER PERMEASE YTRC-RELATED"/>
    <property type="match status" value="1"/>
</dbReference>
<comment type="caution">
    <text evidence="2">The sequence shown here is derived from an EMBL/GenBank/DDBJ whole genome shotgun (WGS) entry which is preliminary data.</text>
</comment>
<dbReference type="EMBL" id="MSFI01000019">
    <property type="protein sequence ID" value="OMP66676.1"/>
    <property type="molecule type" value="Genomic_DNA"/>
</dbReference>
<feature type="transmembrane region" description="Helical" evidence="1">
    <location>
        <begin position="302"/>
        <end position="324"/>
    </location>
</feature>
<evidence type="ECO:0008006" key="4">
    <source>
        <dbReference type="Google" id="ProtNLM"/>
    </source>
</evidence>
<dbReference type="PANTHER" id="PTHR39177:SF1">
    <property type="entry name" value="ABC TRANSPORTER PERMEASE YTRC-RELATED"/>
    <property type="match status" value="1"/>
</dbReference>
<feature type="transmembrane region" description="Helical" evidence="1">
    <location>
        <begin position="64"/>
        <end position="88"/>
    </location>
</feature>
<sequence length="660" mass="74115">MKSGILSFNKGLFMQHTRSILWICVFFLLSQILLLPLGILIKLLDGQILQYLFEEEPRNILFTISYSIQYLSYIVFPVLSGIILTSYITKKGSSDFVHSLPFKRSTLLYHVYLAGTAALVLPIFINVVILLIIRPFVKPITYSAFQLFEWAGVSLFVVLFMFFVTVMIGLFIGPPLLKGIMVYGILMLPAGLLMMTLANARYFIDGLAAETYTSKIMADGFFLFRAGGYETRPFSGMEWGAYLAIAAVVVAVSFYVYKVRPAEAGDETIVFPFFRWAFIFVFTYVSMLIGGEYFGQFLSGSTAWMIAGYVIGALAGYTLLQMIVQRSLRLIWPLKGFAVYVLLLLLMLIPGTFIATSYEKAIPEANEIEKVYIGETAEPFENVFNGEGSAKFKKVDAGFMKGANSIAEVRDIHSKLIDRGKEKDYDSHTVTITYELKDGNRIQRQYNVPFEELVKITEPIRKNVEFIKASNPVFSIADPENITYISGYDGTTGIQLANVAEKKTITALMSALEKDALTREADMFSPYYYNSSTLEIWLGKQGMTFVSANVSLDDEQSIRAIRDYIPGAESFASVKNVEKAFVVTAKTEEQKEELIDFVFNEEGEEPEWEDMPIPFKEIKGEGEIAELLNPAGLTEESSRLLVLKWKYSGGVSFTVNGLKK</sequence>
<evidence type="ECO:0000256" key="1">
    <source>
        <dbReference type="SAM" id="Phobius"/>
    </source>
</evidence>
<dbReference type="OrthoDB" id="1706490at2"/>
<proteinExistence type="predicted"/>
<feature type="transmembrane region" description="Helical" evidence="1">
    <location>
        <begin position="153"/>
        <end position="173"/>
    </location>
</feature>
<dbReference type="AlphaFoldDB" id="A0A1V2A6S8"/>
<dbReference type="InterPro" id="IPR053046">
    <property type="entry name" value="ABC-5_transporter"/>
</dbReference>